<feature type="region of interest" description="Disordered" evidence="1">
    <location>
        <begin position="169"/>
        <end position="190"/>
    </location>
</feature>
<dbReference type="AlphaFoldDB" id="A0A4Y9ZF23"/>
<feature type="compositionally biased region" description="Polar residues" evidence="1">
    <location>
        <begin position="171"/>
        <end position="180"/>
    </location>
</feature>
<proteinExistence type="predicted"/>
<feature type="region of interest" description="Disordered" evidence="1">
    <location>
        <begin position="348"/>
        <end position="393"/>
    </location>
</feature>
<feature type="compositionally biased region" description="Low complexity" evidence="1">
    <location>
        <begin position="355"/>
        <end position="393"/>
    </location>
</feature>
<feature type="compositionally biased region" description="Basic and acidic residues" evidence="1">
    <location>
        <begin position="22"/>
        <end position="34"/>
    </location>
</feature>
<sequence length="393" mass="41077">MLGRRPSATGTPVPGEQTLKSRWSDDQSLRKSGNDSKAASKNASSSKDVAKPASVGHKKALSHKPPTLSVRSAATARSYRTVSADHAHKPPAPIYQQPIIDVSVQNTIDNAEQDDGGALADELDYIAVSPPSPTASASAPSDQLVVPFRPDKASRILGIKHRRSMEPIPASNRTSVVSTRSARDPPPVASFTPTLPLTSLYVVSGLPKAPHTWTLADPDSIMGLAHSEGASRRRGGNKKKKGKNERDEVLKGAGALSKQEVGKMLSKTLKLSFTREVEIIASTLQPASTVHTFSFTLPAPSTPLAPSASSGLLRSSVLSAGTASDIHRPTSTAGSALGMYPYHDPFSSSRPSSAFLGPPGLFPPGTAAQATSVRARAAAARPTNQAAPSRTTA</sequence>
<dbReference type="EMBL" id="SFCI01002933">
    <property type="protein sequence ID" value="TFY73376.1"/>
    <property type="molecule type" value="Genomic_DNA"/>
</dbReference>
<feature type="compositionally biased region" description="Basic residues" evidence="1">
    <location>
        <begin position="232"/>
        <end position="243"/>
    </location>
</feature>
<keyword evidence="3" id="KW-1185">Reference proteome</keyword>
<dbReference type="OrthoDB" id="3267447at2759"/>
<gene>
    <name evidence="2" type="ORF">EWM64_g10636</name>
</gene>
<reference evidence="2 3" key="1">
    <citation type="submission" date="2019-02" db="EMBL/GenBank/DDBJ databases">
        <title>Genome sequencing of the rare red list fungi Hericium alpestre (H. flagellum).</title>
        <authorList>
            <person name="Buettner E."/>
            <person name="Kellner H."/>
        </authorList>
    </citation>
    <scope>NUCLEOTIDE SEQUENCE [LARGE SCALE GENOMIC DNA]</scope>
    <source>
        <strain evidence="2 3">DSM 108284</strain>
    </source>
</reference>
<comment type="caution">
    <text evidence="2">The sequence shown here is derived from an EMBL/GenBank/DDBJ whole genome shotgun (WGS) entry which is preliminary data.</text>
</comment>
<dbReference type="Proteomes" id="UP000298061">
    <property type="component" value="Unassembled WGS sequence"/>
</dbReference>
<evidence type="ECO:0000313" key="3">
    <source>
        <dbReference type="Proteomes" id="UP000298061"/>
    </source>
</evidence>
<evidence type="ECO:0000313" key="2">
    <source>
        <dbReference type="EMBL" id="TFY73376.1"/>
    </source>
</evidence>
<feature type="region of interest" description="Disordered" evidence="1">
    <location>
        <begin position="1"/>
        <end position="96"/>
    </location>
</feature>
<evidence type="ECO:0000256" key="1">
    <source>
        <dbReference type="SAM" id="MobiDB-lite"/>
    </source>
</evidence>
<feature type="region of interest" description="Disordered" evidence="1">
    <location>
        <begin position="226"/>
        <end position="249"/>
    </location>
</feature>
<protein>
    <submittedName>
        <fullName evidence="2">Uncharacterized protein</fullName>
    </submittedName>
</protein>
<name>A0A4Y9ZF23_9AGAM</name>
<accession>A0A4Y9ZF23</accession>
<organism evidence="2 3">
    <name type="scientific">Hericium alpestre</name>
    <dbReference type="NCBI Taxonomy" id="135208"/>
    <lineage>
        <taxon>Eukaryota</taxon>
        <taxon>Fungi</taxon>
        <taxon>Dikarya</taxon>
        <taxon>Basidiomycota</taxon>
        <taxon>Agaricomycotina</taxon>
        <taxon>Agaricomycetes</taxon>
        <taxon>Russulales</taxon>
        <taxon>Hericiaceae</taxon>
        <taxon>Hericium</taxon>
    </lineage>
</organism>
<feature type="compositionally biased region" description="Low complexity" evidence="1">
    <location>
        <begin position="35"/>
        <end position="47"/>
    </location>
</feature>
<feature type="non-terminal residue" evidence="2">
    <location>
        <position position="393"/>
    </location>
</feature>
<dbReference type="STRING" id="135208.A0A4Y9ZF23"/>